<evidence type="ECO:0000313" key="3">
    <source>
        <dbReference type="EMBL" id="SHF45961.1"/>
    </source>
</evidence>
<gene>
    <name evidence="3" type="ORF">SAMN05444008_10895</name>
</gene>
<keyword evidence="4" id="KW-1185">Reference proteome</keyword>
<dbReference type="RefSeq" id="WP_143157302.1">
    <property type="nucleotide sequence ID" value="NZ_FQUO01000008.1"/>
</dbReference>
<dbReference type="Gene3D" id="1.10.260.40">
    <property type="entry name" value="lambda repressor-like DNA-binding domains"/>
    <property type="match status" value="1"/>
</dbReference>
<dbReference type="Pfam" id="PF01381">
    <property type="entry name" value="HTH_3"/>
    <property type="match status" value="1"/>
</dbReference>
<dbReference type="InterPro" id="IPR010982">
    <property type="entry name" value="Lambda_DNA-bd_dom_sf"/>
</dbReference>
<dbReference type="SUPFAM" id="SSF47413">
    <property type="entry name" value="lambda repressor-like DNA-binding domains"/>
    <property type="match status" value="1"/>
</dbReference>
<dbReference type="Proteomes" id="UP000184368">
    <property type="component" value="Unassembled WGS sequence"/>
</dbReference>
<evidence type="ECO:0000313" key="4">
    <source>
        <dbReference type="Proteomes" id="UP000184368"/>
    </source>
</evidence>
<dbReference type="InterPro" id="IPR050807">
    <property type="entry name" value="TransReg_Diox_bact_type"/>
</dbReference>
<dbReference type="PROSITE" id="PS50943">
    <property type="entry name" value="HTH_CROC1"/>
    <property type="match status" value="1"/>
</dbReference>
<organism evidence="3 4">
    <name type="scientific">Cnuella takakiae</name>
    <dbReference type="NCBI Taxonomy" id="1302690"/>
    <lineage>
        <taxon>Bacteria</taxon>
        <taxon>Pseudomonadati</taxon>
        <taxon>Bacteroidota</taxon>
        <taxon>Chitinophagia</taxon>
        <taxon>Chitinophagales</taxon>
        <taxon>Chitinophagaceae</taxon>
        <taxon>Cnuella</taxon>
    </lineage>
</organism>
<dbReference type="InterPro" id="IPR001387">
    <property type="entry name" value="Cro/C1-type_HTH"/>
</dbReference>
<dbReference type="Gene3D" id="3.30.2020.10">
    <property type="entry name" value="NE0471-like N-terminal domain"/>
    <property type="match status" value="1"/>
</dbReference>
<keyword evidence="1" id="KW-0238">DNA-binding</keyword>
<protein>
    <submittedName>
        <fullName evidence="3">Helix-turn-helix</fullName>
    </submittedName>
</protein>
<dbReference type="CDD" id="cd00093">
    <property type="entry name" value="HTH_XRE"/>
    <property type="match status" value="1"/>
</dbReference>
<dbReference type="EMBL" id="FQUO01000008">
    <property type="protein sequence ID" value="SHF45961.1"/>
    <property type="molecule type" value="Genomic_DNA"/>
</dbReference>
<evidence type="ECO:0000256" key="1">
    <source>
        <dbReference type="ARBA" id="ARBA00023125"/>
    </source>
</evidence>
<reference evidence="3 4" key="1">
    <citation type="submission" date="2016-11" db="EMBL/GenBank/DDBJ databases">
        <authorList>
            <person name="Jaros S."/>
            <person name="Januszkiewicz K."/>
            <person name="Wedrychowicz H."/>
        </authorList>
    </citation>
    <scope>NUCLEOTIDE SEQUENCE [LARGE SCALE GENOMIC DNA]</scope>
    <source>
        <strain evidence="3 4">DSM 26897</strain>
    </source>
</reference>
<dbReference type="SUPFAM" id="SSF143880">
    <property type="entry name" value="NE0471 N-terminal domain-like"/>
    <property type="match status" value="1"/>
</dbReference>
<dbReference type="STRING" id="1302690.BUE76_17730"/>
<dbReference type="PANTHER" id="PTHR46797:SF19">
    <property type="entry name" value="BLL2473 PROTEIN"/>
    <property type="match status" value="1"/>
</dbReference>
<name>A0A1M5BUE2_9BACT</name>
<dbReference type="OrthoDB" id="337567at2"/>
<proteinExistence type="predicted"/>
<dbReference type="SMART" id="SM00530">
    <property type="entry name" value="HTH_XRE"/>
    <property type="match status" value="1"/>
</dbReference>
<dbReference type="AlphaFoldDB" id="A0A1M5BUE2"/>
<accession>A0A1M5BUE2</accession>
<feature type="domain" description="HTH cro/C1-type" evidence="2">
    <location>
        <begin position="116"/>
        <end position="162"/>
    </location>
</feature>
<dbReference type="GO" id="GO:0003700">
    <property type="term" value="F:DNA-binding transcription factor activity"/>
    <property type="evidence" value="ECO:0007669"/>
    <property type="project" value="TreeGrafter"/>
</dbReference>
<dbReference type="GO" id="GO:0003677">
    <property type="term" value="F:DNA binding"/>
    <property type="evidence" value="ECO:0007669"/>
    <property type="project" value="UniProtKB-KW"/>
</dbReference>
<sequence length="173" mass="19693">MKRAIKIPRILKIEAVKGLELRCIFNNGETRVIDFKQLFSKWNISPEDPEYILLDPKAFRKVRLRNQTLSWQNAGISLTDMEGNEVIHPYELSPDVVYAHSQPVAQGSKYRFGAIIRKNRLAKGLSQQELAVLSGTSKTYISRLENDQIEPELSTLSKIVELGLGKKVKVEIE</sequence>
<dbReference type="InterPro" id="IPR036782">
    <property type="entry name" value="NE0471-like_N"/>
</dbReference>
<evidence type="ECO:0000259" key="2">
    <source>
        <dbReference type="PROSITE" id="PS50943"/>
    </source>
</evidence>
<dbReference type="GO" id="GO:0005829">
    <property type="term" value="C:cytosol"/>
    <property type="evidence" value="ECO:0007669"/>
    <property type="project" value="TreeGrafter"/>
</dbReference>
<dbReference type="PANTHER" id="PTHR46797">
    <property type="entry name" value="HTH-TYPE TRANSCRIPTIONAL REGULATOR"/>
    <property type="match status" value="1"/>
</dbReference>